<feature type="transmembrane region" description="Helical" evidence="1">
    <location>
        <begin position="106"/>
        <end position="130"/>
    </location>
</feature>
<reference evidence="3" key="1">
    <citation type="journal article" date="2019" name="bioRxiv">
        <title>The Genome of the Zebra Mussel, Dreissena polymorpha: A Resource for Invasive Species Research.</title>
        <authorList>
            <person name="McCartney M.A."/>
            <person name="Auch B."/>
            <person name="Kono T."/>
            <person name="Mallez S."/>
            <person name="Zhang Y."/>
            <person name="Obille A."/>
            <person name="Becker A."/>
            <person name="Abrahante J.E."/>
            <person name="Garbe J."/>
            <person name="Badalamenti J.P."/>
            <person name="Herman A."/>
            <person name="Mangelson H."/>
            <person name="Liachko I."/>
            <person name="Sullivan S."/>
            <person name="Sone E.D."/>
            <person name="Koren S."/>
            <person name="Silverstein K.A.T."/>
            <person name="Beckman K.B."/>
            <person name="Gohl D.M."/>
        </authorList>
    </citation>
    <scope>NUCLEOTIDE SEQUENCE</scope>
    <source>
        <strain evidence="3">Duluth1</strain>
        <tissue evidence="3">Whole animal</tissue>
    </source>
</reference>
<feature type="signal peptide" evidence="2">
    <location>
        <begin position="1"/>
        <end position="19"/>
    </location>
</feature>
<evidence type="ECO:0000313" key="4">
    <source>
        <dbReference type="Proteomes" id="UP000828390"/>
    </source>
</evidence>
<proteinExistence type="predicted"/>
<dbReference type="AlphaFoldDB" id="A0A9D4HX43"/>
<evidence type="ECO:0000256" key="2">
    <source>
        <dbReference type="SAM" id="SignalP"/>
    </source>
</evidence>
<evidence type="ECO:0000256" key="1">
    <source>
        <dbReference type="SAM" id="Phobius"/>
    </source>
</evidence>
<gene>
    <name evidence="3" type="ORF">DPMN_042529</name>
</gene>
<comment type="caution">
    <text evidence="3">The sequence shown here is derived from an EMBL/GenBank/DDBJ whole genome shotgun (WGS) entry which is preliminary data.</text>
</comment>
<reference evidence="3" key="2">
    <citation type="submission" date="2020-11" db="EMBL/GenBank/DDBJ databases">
        <authorList>
            <person name="McCartney M.A."/>
            <person name="Auch B."/>
            <person name="Kono T."/>
            <person name="Mallez S."/>
            <person name="Becker A."/>
            <person name="Gohl D.M."/>
            <person name="Silverstein K.A.T."/>
            <person name="Koren S."/>
            <person name="Bechman K.B."/>
            <person name="Herman A."/>
            <person name="Abrahante J.E."/>
            <person name="Garbe J."/>
        </authorList>
    </citation>
    <scope>NUCLEOTIDE SEQUENCE</scope>
    <source>
        <strain evidence="3">Duluth1</strain>
        <tissue evidence="3">Whole animal</tissue>
    </source>
</reference>
<keyword evidence="2" id="KW-0732">Signal</keyword>
<feature type="chain" id="PRO_5039197066" evidence="2">
    <location>
        <begin position="20"/>
        <end position="140"/>
    </location>
</feature>
<organism evidence="3 4">
    <name type="scientific">Dreissena polymorpha</name>
    <name type="common">Zebra mussel</name>
    <name type="synonym">Mytilus polymorpha</name>
    <dbReference type="NCBI Taxonomy" id="45954"/>
    <lineage>
        <taxon>Eukaryota</taxon>
        <taxon>Metazoa</taxon>
        <taxon>Spiralia</taxon>
        <taxon>Lophotrochozoa</taxon>
        <taxon>Mollusca</taxon>
        <taxon>Bivalvia</taxon>
        <taxon>Autobranchia</taxon>
        <taxon>Heteroconchia</taxon>
        <taxon>Euheterodonta</taxon>
        <taxon>Imparidentia</taxon>
        <taxon>Neoheterodontei</taxon>
        <taxon>Myida</taxon>
        <taxon>Dreissenoidea</taxon>
        <taxon>Dreissenidae</taxon>
        <taxon>Dreissena</taxon>
    </lineage>
</organism>
<keyword evidence="4" id="KW-1185">Reference proteome</keyword>
<sequence length="140" mass="14885">MNIFVFLVLCIACATLVAAADASAIKTTTTVTNNIIPRRPTSLTNITDPPDNFTTLPTNITTTPNNITTRPTNITTTGPKTHITRHTDKPTATTAVPKKATKFHALSFGAGIILGFGVALIASLIIYCVLIRKRAGYASM</sequence>
<accession>A0A9D4HX43</accession>
<keyword evidence="1" id="KW-1133">Transmembrane helix</keyword>
<dbReference type="EMBL" id="JAIWYP010000011">
    <property type="protein sequence ID" value="KAH3735968.1"/>
    <property type="molecule type" value="Genomic_DNA"/>
</dbReference>
<keyword evidence="1" id="KW-0812">Transmembrane</keyword>
<protein>
    <submittedName>
        <fullName evidence="3">Uncharacterized protein</fullName>
    </submittedName>
</protein>
<evidence type="ECO:0000313" key="3">
    <source>
        <dbReference type="EMBL" id="KAH3735968.1"/>
    </source>
</evidence>
<dbReference type="Proteomes" id="UP000828390">
    <property type="component" value="Unassembled WGS sequence"/>
</dbReference>
<name>A0A9D4HX43_DREPO</name>
<keyword evidence="1" id="KW-0472">Membrane</keyword>